<dbReference type="Proteomes" id="UP001367676">
    <property type="component" value="Unassembled WGS sequence"/>
</dbReference>
<dbReference type="AlphaFoldDB" id="A0AAN9TUI8"/>
<reference evidence="2 3" key="1">
    <citation type="submission" date="2024-03" db="EMBL/GenBank/DDBJ databases">
        <title>Adaptation during the transition from Ophiocordyceps entomopathogen to insect associate is accompanied by gene loss and intensified selection.</title>
        <authorList>
            <person name="Ward C.M."/>
            <person name="Onetto C.A."/>
            <person name="Borneman A.R."/>
        </authorList>
    </citation>
    <scope>NUCLEOTIDE SEQUENCE [LARGE SCALE GENOMIC DNA]</scope>
    <source>
        <strain evidence="2">AWRI1</strain>
        <tissue evidence="2">Single Adult Female</tissue>
    </source>
</reference>
<evidence type="ECO:0000313" key="3">
    <source>
        <dbReference type="Proteomes" id="UP001367676"/>
    </source>
</evidence>
<gene>
    <name evidence="2" type="ORF">V9T40_005622</name>
</gene>
<name>A0AAN9TUI8_9HEMI</name>
<protein>
    <submittedName>
        <fullName evidence="2">Uncharacterized protein</fullName>
    </submittedName>
</protein>
<evidence type="ECO:0000313" key="2">
    <source>
        <dbReference type="EMBL" id="KAK7604436.1"/>
    </source>
</evidence>
<sequence>MLVVTAATSHALYTATDRIAAPAIRTALEVVAHLQLLSPCISLIGHRFDGIAVVAFICVGHICRIALQIQVSAAGTIIDSMPRQVDLRTAVAWRSARTWALLQPRLWSLRSSIAGFYAGARSSRRPNSASNSVRRSLRRQPAECGVGGEGENRTAARVCYGNRDPSTLRRTRVEHEWLVEG</sequence>
<feature type="region of interest" description="Disordered" evidence="1">
    <location>
        <begin position="122"/>
        <end position="150"/>
    </location>
</feature>
<organism evidence="2 3">
    <name type="scientific">Parthenolecanium corni</name>
    <dbReference type="NCBI Taxonomy" id="536013"/>
    <lineage>
        <taxon>Eukaryota</taxon>
        <taxon>Metazoa</taxon>
        <taxon>Ecdysozoa</taxon>
        <taxon>Arthropoda</taxon>
        <taxon>Hexapoda</taxon>
        <taxon>Insecta</taxon>
        <taxon>Pterygota</taxon>
        <taxon>Neoptera</taxon>
        <taxon>Paraneoptera</taxon>
        <taxon>Hemiptera</taxon>
        <taxon>Sternorrhyncha</taxon>
        <taxon>Coccoidea</taxon>
        <taxon>Coccidae</taxon>
        <taxon>Parthenolecanium</taxon>
    </lineage>
</organism>
<evidence type="ECO:0000256" key="1">
    <source>
        <dbReference type="SAM" id="MobiDB-lite"/>
    </source>
</evidence>
<accession>A0AAN9TUI8</accession>
<feature type="compositionally biased region" description="Low complexity" evidence="1">
    <location>
        <begin position="125"/>
        <end position="134"/>
    </location>
</feature>
<keyword evidence="3" id="KW-1185">Reference proteome</keyword>
<proteinExistence type="predicted"/>
<comment type="caution">
    <text evidence="2">The sequence shown here is derived from an EMBL/GenBank/DDBJ whole genome shotgun (WGS) entry which is preliminary data.</text>
</comment>
<dbReference type="EMBL" id="JBBCAQ010000003">
    <property type="protein sequence ID" value="KAK7604436.1"/>
    <property type="molecule type" value="Genomic_DNA"/>
</dbReference>